<dbReference type="EMBL" id="GL945474">
    <property type="protein sequence ID" value="EGO04760.1"/>
    <property type="molecule type" value="Genomic_DNA"/>
</dbReference>
<proteinExistence type="predicted"/>
<evidence type="ECO:0000313" key="1">
    <source>
        <dbReference type="EMBL" id="EGO04760.1"/>
    </source>
</evidence>
<organism evidence="2">
    <name type="scientific">Serpula lacrymans var. lacrymans (strain S7.3)</name>
    <name type="common">Dry rot fungus</name>
    <dbReference type="NCBI Taxonomy" id="936435"/>
    <lineage>
        <taxon>Eukaryota</taxon>
        <taxon>Fungi</taxon>
        <taxon>Dikarya</taxon>
        <taxon>Basidiomycota</taxon>
        <taxon>Agaricomycotina</taxon>
        <taxon>Agaricomycetes</taxon>
        <taxon>Agaricomycetidae</taxon>
        <taxon>Boletales</taxon>
        <taxon>Coniophorineae</taxon>
        <taxon>Serpulaceae</taxon>
        <taxon>Serpula</taxon>
    </lineage>
</organism>
<dbReference type="Proteomes" id="UP000008063">
    <property type="component" value="Unassembled WGS sequence"/>
</dbReference>
<keyword evidence="2" id="KW-1185">Reference proteome</keyword>
<gene>
    <name evidence="1" type="ORF">SERLA73DRAFT_44315</name>
</gene>
<dbReference type="HOGENOM" id="CLU_085135_2_0_1"/>
<dbReference type="OrthoDB" id="6613063at2759"/>
<dbReference type="OMA" id="LISQHIC"/>
<name>F8PFU8_SERL3</name>
<dbReference type="STRING" id="936435.F8PFU8"/>
<feature type="non-terminal residue" evidence="1">
    <location>
        <position position="1"/>
    </location>
</feature>
<evidence type="ECO:0000313" key="2">
    <source>
        <dbReference type="Proteomes" id="UP000008063"/>
    </source>
</evidence>
<dbReference type="InParanoid" id="F8PFU8"/>
<accession>F8PFU8</accession>
<sequence length="133" mass="14917">LEGGDTISAAEMVKTQDDSRDASFVRYQSLVDKYTCQRHWTPEYKLKTFFPQQQYAVVVPLPMITLLTLVQPAVKTCVLEGVNTLGVPYYSKLGPLKVVDIICIQCAVGRVKYGQRWAIIDRSGTLARAVYTL</sequence>
<reference evidence="2" key="1">
    <citation type="journal article" date="2011" name="Science">
        <title>The plant cell wall-decomposing machinery underlies the functional diversity of forest fungi.</title>
        <authorList>
            <person name="Eastwood D.C."/>
            <person name="Floudas D."/>
            <person name="Binder M."/>
            <person name="Majcherczyk A."/>
            <person name="Schneider P."/>
            <person name="Aerts A."/>
            <person name="Asiegbu F.O."/>
            <person name="Baker S.E."/>
            <person name="Barry K."/>
            <person name="Bendiksby M."/>
            <person name="Blumentritt M."/>
            <person name="Coutinho P.M."/>
            <person name="Cullen D."/>
            <person name="de Vries R.P."/>
            <person name="Gathman A."/>
            <person name="Goodell B."/>
            <person name="Henrissat B."/>
            <person name="Ihrmark K."/>
            <person name="Kauserud H."/>
            <person name="Kohler A."/>
            <person name="LaButti K."/>
            <person name="Lapidus A."/>
            <person name="Lavin J.L."/>
            <person name="Lee Y.-H."/>
            <person name="Lindquist E."/>
            <person name="Lilly W."/>
            <person name="Lucas S."/>
            <person name="Morin E."/>
            <person name="Murat C."/>
            <person name="Oguiza J.A."/>
            <person name="Park J."/>
            <person name="Pisabarro A.G."/>
            <person name="Riley R."/>
            <person name="Rosling A."/>
            <person name="Salamov A."/>
            <person name="Schmidt O."/>
            <person name="Schmutz J."/>
            <person name="Skrede I."/>
            <person name="Stenlid J."/>
            <person name="Wiebenga A."/>
            <person name="Xie X."/>
            <person name="Kuees U."/>
            <person name="Hibbett D.S."/>
            <person name="Hoffmeister D."/>
            <person name="Hoegberg N."/>
            <person name="Martin F."/>
            <person name="Grigoriev I.V."/>
            <person name="Watkinson S.C."/>
        </authorList>
    </citation>
    <scope>NUCLEOTIDE SEQUENCE [LARGE SCALE GENOMIC DNA]</scope>
    <source>
        <strain evidence="2">strain S7.3</strain>
    </source>
</reference>
<dbReference type="AlphaFoldDB" id="F8PFU8"/>
<protein>
    <submittedName>
        <fullName evidence="1">Uncharacterized protein</fullName>
    </submittedName>
</protein>